<evidence type="ECO:0000313" key="5">
    <source>
        <dbReference type="Proteomes" id="UP000051950"/>
    </source>
</evidence>
<dbReference type="RefSeq" id="WP_057934303.1">
    <property type="nucleotide sequence ID" value="NZ_LMZQ01000027.1"/>
</dbReference>
<organism evidence="4 5">
    <name type="scientific">Pedobacter ginsenosidimutans</name>
    <dbReference type="NCBI Taxonomy" id="687842"/>
    <lineage>
        <taxon>Bacteria</taxon>
        <taxon>Pseudomonadati</taxon>
        <taxon>Bacteroidota</taxon>
        <taxon>Sphingobacteriia</taxon>
        <taxon>Sphingobacteriales</taxon>
        <taxon>Sphingobacteriaceae</taxon>
        <taxon>Pedobacter</taxon>
    </lineage>
</organism>
<dbReference type="PANTHER" id="PTHR42849:SF1">
    <property type="entry name" value="N-ACETYLNEURAMINATE LYASE"/>
    <property type="match status" value="1"/>
</dbReference>
<dbReference type="SUPFAM" id="SSF51569">
    <property type="entry name" value="Aldolase"/>
    <property type="match status" value="1"/>
</dbReference>
<evidence type="ECO:0000256" key="2">
    <source>
        <dbReference type="PIRNR" id="PIRNR001365"/>
    </source>
</evidence>
<proteinExistence type="inferred from homology"/>
<dbReference type="GO" id="GO:0019262">
    <property type="term" value="P:N-acetylneuraminate catabolic process"/>
    <property type="evidence" value="ECO:0007669"/>
    <property type="project" value="TreeGrafter"/>
</dbReference>
<accession>A0A0T5VJH8</accession>
<dbReference type="GO" id="GO:0008747">
    <property type="term" value="F:N-acetylneuraminate lyase activity"/>
    <property type="evidence" value="ECO:0007669"/>
    <property type="project" value="TreeGrafter"/>
</dbReference>
<evidence type="ECO:0000256" key="1">
    <source>
        <dbReference type="ARBA" id="ARBA00023239"/>
    </source>
</evidence>
<feature type="active site" description="Proton donor/acceptor" evidence="3">
    <location>
        <position position="142"/>
    </location>
</feature>
<reference evidence="4 5" key="1">
    <citation type="submission" date="2015-11" db="EMBL/GenBank/DDBJ databases">
        <title>Sequence of Pedobacter ginsenosidimutans.</title>
        <authorList>
            <person name="Carson E."/>
            <person name="Keyser V."/>
            <person name="Newman J."/>
            <person name="Miller J."/>
        </authorList>
    </citation>
    <scope>NUCLEOTIDE SEQUENCE [LARGE SCALE GENOMIC DNA]</scope>
    <source>
        <strain evidence="4 5">KACC 14530</strain>
    </source>
</reference>
<evidence type="ECO:0000313" key="4">
    <source>
        <dbReference type="EMBL" id="KRT13981.1"/>
    </source>
</evidence>
<dbReference type="PANTHER" id="PTHR42849">
    <property type="entry name" value="N-ACETYLNEURAMINATE LYASE"/>
    <property type="match status" value="1"/>
</dbReference>
<dbReference type="PIRSF" id="PIRSF001365">
    <property type="entry name" value="DHDPS"/>
    <property type="match status" value="1"/>
</dbReference>
<name>A0A0T5VJH8_9SPHI</name>
<dbReference type="EMBL" id="LMZQ01000027">
    <property type="protein sequence ID" value="KRT13981.1"/>
    <property type="molecule type" value="Genomic_DNA"/>
</dbReference>
<evidence type="ECO:0000256" key="3">
    <source>
        <dbReference type="PIRSR" id="PIRSR001365-1"/>
    </source>
</evidence>
<dbReference type="CDD" id="cd00408">
    <property type="entry name" value="DHDPS-like"/>
    <property type="match status" value="1"/>
</dbReference>
<dbReference type="Gene3D" id="3.20.20.70">
    <property type="entry name" value="Aldolase class I"/>
    <property type="match status" value="1"/>
</dbReference>
<keyword evidence="5" id="KW-1185">Reference proteome</keyword>
<comment type="similarity">
    <text evidence="2">Belongs to the DapA family.</text>
</comment>
<protein>
    <submittedName>
        <fullName evidence="4">N-acetylneuraminate lyase</fullName>
    </submittedName>
</protein>
<dbReference type="Proteomes" id="UP000051950">
    <property type="component" value="Unassembled WGS sequence"/>
</dbReference>
<dbReference type="OrthoDB" id="9778880at2"/>
<dbReference type="STRING" id="687842.ASU31_21430"/>
<gene>
    <name evidence="4" type="ORF">ASU31_21430</name>
</gene>
<dbReference type="Pfam" id="PF00701">
    <property type="entry name" value="DHDPS"/>
    <property type="match status" value="1"/>
</dbReference>
<sequence>MDTLTAKTLKGNWATLLLPIQTDQTIDFGLLADEIDYLIDAKVDGIYSNGTAGEFHNQTEAEFDQINRLFAEKCQKASMPFQIGCSHPSPVISLERIKRSVSLKPSAFQVILPDWVVPCDAEQIDFLQGIANHSNGIPLVLYNPPHAKLELKPKDYLQFKTTVPSLIGIKVLSKDVAWTEEMKAYASHLSIFVPGHFLASGVKAGIAAGAYSNVACINPSAAQHLWKLMHTDMDEALRIEKNILEFFKRCIAPYQRQQYSNPALDKFLAAVGGCIQIPTRLRWPYKWISDSDITSVRKQAKLLIPEFFN</sequence>
<keyword evidence="1 2" id="KW-0456">Lyase</keyword>
<dbReference type="AlphaFoldDB" id="A0A0T5VJH8"/>
<dbReference type="GO" id="GO:0005829">
    <property type="term" value="C:cytosol"/>
    <property type="evidence" value="ECO:0007669"/>
    <property type="project" value="TreeGrafter"/>
</dbReference>
<feature type="active site" description="Schiff-base intermediate with substrate" evidence="3">
    <location>
        <position position="170"/>
    </location>
</feature>
<dbReference type="SMART" id="SM01130">
    <property type="entry name" value="DHDPS"/>
    <property type="match status" value="1"/>
</dbReference>
<comment type="caution">
    <text evidence="4">The sequence shown here is derived from an EMBL/GenBank/DDBJ whole genome shotgun (WGS) entry which is preliminary data.</text>
</comment>
<dbReference type="InterPro" id="IPR002220">
    <property type="entry name" value="DapA-like"/>
</dbReference>
<dbReference type="InterPro" id="IPR013785">
    <property type="entry name" value="Aldolase_TIM"/>
</dbReference>